<dbReference type="GO" id="GO:0017089">
    <property type="term" value="F:glycolipid transfer activity"/>
    <property type="evidence" value="ECO:0007669"/>
    <property type="project" value="TreeGrafter"/>
</dbReference>
<dbReference type="Gene3D" id="2.60.450.10">
    <property type="entry name" value="Lipopolysaccharide (LPS) transport protein A like domain"/>
    <property type="match status" value="1"/>
</dbReference>
<dbReference type="EMBL" id="JAEQNC010000003">
    <property type="protein sequence ID" value="MBL0371818.1"/>
    <property type="molecule type" value="Genomic_DNA"/>
</dbReference>
<protein>
    <recommendedName>
        <fullName evidence="3">Organic solvent tolerance-like N-terminal domain-containing protein</fullName>
    </recommendedName>
</protein>
<gene>
    <name evidence="4" type="ORF">JJB09_07230</name>
</gene>
<accession>A0A936YKB7</accession>
<dbReference type="InterPro" id="IPR005653">
    <property type="entry name" value="OstA-like_N"/>
</dbReference>
<dbReference type="GO" id="GO:0015920">
    <property type="term" value="P:lipopolysaccharide transport"/>
    <property type="evidence" value="ECO:0007669"/>
    <property type="project" value="TreeGrafter"/>
</dbReference>
<feature type="domain" description="Organic solvent tolerance-like N-terminal" evidence="3">
    <location>
        <begin position="44"/>
        <end position="157"/>
    </location>
</feature>
<sequence length="180" mass="19577">MRLIPFTFCLAAAGMFATTISPLQAQEQSSQMKGLALSNDKPIQIESDSLEIREQEKRALFNGNVKVVQGTMTLMSEHMIVYYKGNAGKIAEGGSDIDRIEVDGKVSLVSADQSARGDKGSFDMRTEILMLEGKQVVLADGNNVFTGCKLTVQMKNGQAKLDSCGARVKILIDPKSRKTN</sequence>
<feature type="signal peptide" evidence="2">
    <location>
        <begin position="1"/>
        <end position="25"/>
    </location>
</feature>
<comment type="caution">
    <text evidence="4">The sequence shown here is derived from an EMBL/GenBank/DDBJ whole genome shotgun (WGS) entry which is preliminary data.</text>
</comment>
<reference evidence="4" key="1">
    <citation type="submission" date="2021-01" db="EMBL/GenBank/DDBJ databases">
        <title>Rhizobium sp. strain KVB221 16S ribosomal RNA gene Genome sequencing and assembly.</title>
        <authorList>
            <person name="Kang M."/>
        </authorList>
    </citation>
    <scope>NUCLEOTIDE SEQUENCE</scope>
    <source>
        <strain evidence="4">KVB221</strain>
    </source>
</reference>
<dbReference type="GO" id="GO:0030288">
    <property type="term" value="C:outer membrane-bounded periplasmic space"/>
    <property type="evidence" value="ECO:0007669"/>
    <property type="project" value="TreeGrafter"/>
</dbReference>
<dbReference type="Pfam" id="PF03968">
    <property type="entry name" value="LptD_N"/>
    <property type="match status" value="1"/>
</dbReference>
<keyword evidence="5" id="KW-1185">Reference proteome</keyword>
<feature type="chain" id="PRO_5038025558" description="Organic solvent tolerance-like N-terminal domain-containing protein" evidence="2">
    <location>
        <begin position="26"/>
        <end position="180"/>
    </location>
</feature>
<name>A0A936YKB7_9HYPH</name>
<dbReference type="GO" id="GO:0009279">
    <property type="term" value="C:cell outer membrane"/>
    <property type="evidence" value="ECO:0007669"/>
    <property type="project" value="TreeGrafter"/>
</dbReference>
<evidence type="ECO:0000256" key="2">
    <source>
        <dbReference type="SAM" id="SignalP"/>
    </source>
</evidence>
<evidence type="ECO:0000313" key="5">
    <source>
        <dbReference type="Proteomes" id="UP000633219"/>
    </source>
</evidence>
<proteinExistence type="predicted"/>
<organism evidence="4 5">
    <name type="scientific">Rhizobium setariae</name>
    <dbReference type="NCBI Taxonomy" id="2801340"/>
    <lineage>
        <taxon>Bacteria</taxon>
        <taxon>Pseudomonadati</taxon>
        <taxon>Pseudomonadota</taxon>
        <taxon>Alphaproteobacteria</taxon>
        <taxon>Hyphomicrobiales</taxon>
        <taxon>Rhizobiaceae</taxon>
        <taxon>Rhizobium/Agrobacterium group</taxon>
        <taxon>Rhizobium</taxon>
    </lineage>
</organism>
<evidence type="ECO:0000313" key="4">
    <source>
        <dbReference type="EMBL" id="MBL0371818.1"/>
    </source>
</evidence>
<dbReference type="PANTHER" id="PTHR36504">
    <property type="entry name" value="LIPOPOLYSACCHARIDE EXPORT SYSTEM PROTEIN LPTA"/>
    <property type="match status" value="1"/>
</dbReference>
<evidence type="ECO:0000256" key="1">
    <source>
        <dbReference type="ARBA" id="ARBA00022729"/>
    </source>
</evidence>
<dbReference type="Proteomes" id="UP000633219">
    <property type="component" value="Unassembled WGS sequence"/>
</dbReference>
<dbReference type="InterPro" id="IPR052037">
    <property type="entry name" value="LPS_export_LptA"/>
</dbReference>
<dbReference type="PANTHER" id="PTHR36504:SF1">
    <property type="entry name" value="LIPOPOLYSACCHARIDE EXPORT SYSTEM PROTEIN LPTA"/>
    <property type="match status" value="1"/>
</dbReference>
<keyword evidence="1 2" id="KW-0732">Signal</keyword>
<evidence type="ECO:0000259" key="3">
    <source>
        <dbReference type="Pfam" id="PF03968"/>
    </source>
</evidence>
<dbReference type="AlphaFoldDB" id="A0A936YKB7"/>
<dbReference type="RefSeq" id="WP_201655304.1">
    <property type="nucleotide sequence ID" value="NZ_JAEQNC010000003.1"/>
</dbReference>